<dbReference type="PANTHER" id="PTHR24198">
    <property type="entry name" value="ANKYRIN REPEAT AND PROTEIN KINASE DOMAIN-CONTAINING PROTEIN"/>
    <property type="match status" value="1"/>
</dbReference>
<feature type="repeat" description="ANK" evidence="3">
    <location>
        <begin position="491"/>
        <end position="523"/>
    </location>
</feature>
<feature type="repeat" description="ANK" evidence="3">
    <location>
        <begin position="689"/>
        <end position="721"/>
    </location>
</feature>
<feature type="repeat" description="ANK" evidence="3">
    <location>
        <begin position="722"/>
        <end position="754"/>
    </location>
</feature>
<evidence type="ECO:0000256" key="3">
    <source>
        <dbReference type="PROSITE-ProRule" id="PRU00023"/>
    </source>
</evidence>
<feature type="repeat" description="ANK" evidence="3">
    <location>
        <begin position="859"/>
        <end position="891"/>
    </location>
</feature>
<organism evidence="4 5">
    <name type="scientific">Discina gigas</name>
    <dbReference type="NCBI Taxonomy" id="1032678"/>
    <lineage>
        <taxon>Eukaryota</taxon>
        <taxon>Fungi</taxon>
        <taxon>Dikarya</taxon>
        <taxon>Ascomycota</taxon>
        <taxon>Pezizomycotina</taxon>
        <taxon>Pezizomycetes</taxon>
        <taxon>Pezizales</taxon>
        <taxon>Discinaceae</taxon>
        <taxon>Discina</taxon>
    </lineage>
</organism>
<feature type="repeat" description="ANK" evidence="3">
    <location>
        <begin position="892"/>
        <end position="924"/>
    </location>
</feature>
<keyword evidence="5" id="KW-1185">Reference proteome</keyword>
<dbReference type="SMART" id="SM00248">
    <property type="entry name" value="ANK"/>
    <property type="match status" value="21"/>
</dbReference>
<name>A0ABR3GU56_9PEZI</name>
<gene>
    <name evidence="4" type="ORF">Q9L58_001496</name>
</gene>
<feature type="repeat" description="ANK" evidence="3">
    <location>
        <begin position="305"/>
        <end position="337"/>
    </location>
</feature>
<feature type="repeat" description="ANK" evidence="3">
    <location>
        <begin position="459"/>
        <end position="491"/>
    </location>
</feature>
<feature type="repeat" description="ANK" evidence="3">
    <location>
        <begin position="557"/>
        <end position="589"/>
    </location>
</feature>
<evidence type="ECO:0000256" key="2">
    <source>
        <dbReference type="ARBA" id="ARBA00023043"/>
    </source>
</evidence>
<dbReference type="Gene3D" id="1.25.40.20">
    <property type="entry name" value="Ankyrin repeat-containing domain"/>
    <property type="match status" value="7"/>
</dbReference>
<dbReference type="Pfam" id="PF13637">
    <property type="entry name" value="Ank_4"/>
    <property type="match status" value="1"/>
</dbReference>
<dbReference type="EMBL" id="JBBBZM010000011">
    <property type="protein sequence ID" value="KAL0639467.1"/>
    <property type="molecule type" value="Genomic_DNA"/>
</dbReference>
<evidence type="ECO:0000256" key="1">
    <source>
        <dbReference type="ARBA" id="ARBA00022737"/>
    </source>
</evidence>
<feature type="repeat" description="ANK" evidence="3">
    <location>
        <begin position="656"/>
        <end position="688"/>
    </location>
</feature>
<feature type="repeat" description="ANK" evidence="3">
    <location>
        <begin position="590"/>
        <end position="622"/>
    </location>
</feature>
<dbReference type="PANTHER" id="PTHR24198:SF165">
    <property type="entry name" value="ANKYRIN REPEAT-CONTAINING PROTEIN-RELATED"/>
    <property type="match status" value="1"/>
</dbReference>
<proteinExistence type="predicted"/>
<accession>A0ABR3GU56</accession>
<dbReference type="InterPro" id="IPR002110">
    <property type="entry name" value="Ankyrin_rpt"/>
</dbReference>
<dbReference type="InterPro" id="IPR036770">
    <property type="entry name" value="Ankyrin_rpt-contain_sf"/>
</dbReference>
<feature type="repeat" description="ANK" evidence="3">
    <location>
        <begin position="338"/>
        <end position="370"/>
    </location>
</feature>
<keyword evidence="1" id="KW-0677">Repeat</keyword>
<feature type="repeat" description="ANK" evidence="3">
    <location>
        <begin position="755"/>
        <end position="787"/>
    </location>
</feature>
<keyword evidence="2 3" id="KW-0040">ANK repeat</keyword>
<dbReference type="SUPFAM" id="SSF48403">
    <property type="entry name" value="Ankyrin repeat"/>
    <property type="match status" value="3"/>
</dbReference>
<evidence type="ECO:0000313" key="5">
    <source>
        <dbReference type="Proteomes" id="UP001447188"/>
    </source>
</evidence>
<feature type="repeat" description="ANK" evidence="3">
    <location>
        <begin position="524"/>
        <end position="556"/>
    </location>
</feature>
<comment type="caution">
    <text evidence="4">The sequence shown here is derived from an EMBL/GenBank/DDBJ whole genome shotgun (WGS) entry which is preliminary data.</text>
</comment>
<feature type="repeat" description="ANK" evidence="3">
    <location>
        <begin position="426"/>
        <end position="458"/>
    </location>
</feature>
<dbReference type="PROSITE" id="PS50088">
    <property type="entry name" value="ANK_REPEAT"/>
    <property type="match status" value="15"/>
</dbReference>
<reference evidence="4 5" key="1">
    <citation type="submission" date="2024-02" db="EMBL/GenBank/DDBJ databases">
        <title>Discinaceae phylogenomics.</title>
        <authorList>
            <person name="Dirks A.C."/>
            <person name="James T.Y."/>
        </authorList>
    </citation>
    <scope>NUCLEOTIDE SEQUENCE [LARGE SCALE GENOMIC DNA]</scope>
    <source>
        <strain evidence="4 5">ACD0624</strain>
    </source>
</reference>
<protein>
    <submittedName>
        <fullName evidence="4">Uncharacterized protein</fullName>
    </submittedName>
</protein>
<dbReference type="Pfam" id="PF12796">
    <property type="entry name" value="Ank_2"/>
    <property type="match status" value="6"/>
</dbReference>
<evidence type="ECO:0000313" key="4">
    <source>
        <dbReference type="EMBL" id="KAL0639467.1"/>
    </source>
</evidence>
<dbReference type="Pfam" id="PF00023">
    <property type="entry name" value="Ank"/>
    <property type="match status" value="1"/>
</dbReference>
<dbReference type="PRINTS" id="PR01415">
    <property type="entry name" value="ANKYRIN"/>
</dbReference>
<feature type="repeat" description="ANK" evidence="3">
    <location>
        <begin position="623"/>
        <end position="655"/>
    </location>
</feature>
<dbReference type="Proteomes" id="UP001447188">
    <property type="component" value="Unassembled WGS sequence"/>
</dbReference>
<sequence>MLSQGKGQHSPKSQISPVQNRWNLRRSLSHFSTSPSYAQSIRPSPIHSKYLMNNILRCTSRAKLINSLVASGRTDDPVSPGMLEPDVLFGIIASDSRLDDELSVASIEFSDTPTWLQHLNQDPCGFPKKTLLGTIWKGVDANAQDNHGQTEFIRAVIEGTPNLHYAEMLAEFSDTDVNIRDKQGRTALHWACAGNLSEMVMLCLSVPECEIGLLDNEGRTAFDIALQNTNSHETIPILFYTSIFEMENSDPQTALLRVLTITSEPAEDRRTFPGAAMFGPVSASNVALVKALVARGIDYKARDEHGDTALHVAVKVGIVEVANILMEGGADVNARGNKGATPLHYATDYVNRMMVHTLLRRDANPNVRDDAGRTSLDLAEKSQEHDLVVLLKGVKVVNDMDGERIEVVGRLGEMVPVVDLECRGVDGLTALLKAVLQGDLVNTQILLELGANIEATDDKQQTSLHLAARRGHLEILNKLLASGAQVEATSKGGTALHLASKSGHKESVRTLLDSGALIEAARSDKRRSLHQAVRYGQREVVIVLLECGANIEATGDADRRPLHFAALKGHVEITKTLLARGAEVEARDDHKDRALHMAIENGHLHVLQLLLASGSKVYLRKKSKYRALNCAAHGGHTEMVIALLAAGSDVEEEDGNGYRALHIAASHGHTQTVDALLSAGAKTKEVNYLGNTPLHLAAGKGHWGVVKSLLFAGARTNAKSRNGNRALHLAAEYGHVEIVRTLISSGAESYGSSRDGLVPLHLAARRGHTEIVELFLETGYSVDSWCSTGTPLQMALENRHESTIKTLVAHGATLEAIWLDEDGLMANVAALELAVKTGQRDIAEMLLTTGVRIEAIGTRGLRPLQMAARDGEVEILEILLAWGAQIEAVGYKDQRALHFAASGGHTEIVNKLLAGGAEVDPPSRIGTPLQLASKNGYPETVQALVAGGAQDRASPNLLHGLWLQVEGNLG</sequence>
<dbReference type="PROSITE" id="PS50297">
    <property type="entry name" value="ANK_REP_REGION"/>
    <property type="match status" value="14"/>
</dbReference>